<organism evidence="1 2">
    <name type="scientific">Haematococcus lacustris</name>
    <name type="common">Green alga</name>
    <name type="synonym">Haematococcus pluvialis</name>
    <dbReference type="NCBI Taxonomy" id="44745"/>
    <lineage>
        <taxon>Eukaryota</taxon>
        <taxon>Viridiplantae</taxon>
        <taxon>Chlorophyta</taxon>
        <taxon>core chlorophytes</taxon>
        <taxon>Chlorophyceae</taxon>
        <taxon>CS clade</taxon>
        <taxon>Chlamydomonadales</taxon>
        <taxon>Haematococcaceae</taxon>
        <taxon>Haematococcus</taxon>
    </lineage>
</organism>
<name>A0A699Z4E7_HAELA</name>
<sequence length="62" mass="6951">MDSTAVITATVYDLQDQRATFPSCRWLGMAGLGSRVIYMHGNCYPGTILHEMGHNYNCESYC</sequence>
<dbReference type="AlphaFoldDB" id="A0A699Z4E7"/>
<proteinExistence type="predicted"/>
<keyword evidence="2" id="KW-1185">Reference proteome</keyword>
<evidence type="ECO:0000313" key="2">
    <source>
        <dbReference type="Proteomes" id="UP000485058"/>
    </source>
</evidence>
<dbReference type="Proteomes" id="UP000485058">
    <property type="component" value="Unassembled WGS sequence"/>
</dbReference>
<evidence type="ECO:0000313" key="1">
    <source>
        <dbReference type="EMBL" id="GFH17507.1"/>
    </source>
</evidence>
<comment type="caution">
    <text evidence="1">The sequence shown here is derived from an EMBL/GenBank/DDBJ whole genome shotgun (WGS) entry which is preliminary data.</text>
</comment>
<protein>
    <recommendedName>
        <fullName evidence="3">Peptidase M11 gametolysin domain-containing protein</fullName>
    </recommendedName>
</protein>
<evidence type="ECO:0008006" key="3">
    <source>
        <dbReference type="Google" id="ProtNLM"/>
    </source>
</evidence>
<reference evidence="1 2" key="1">
    <citation type="submission" date="2020-02" db="EMBL/GenBank/DDBJ databases">
        <title>Draft genome sequence of Haematococcus lacustris strain NIES-144.</title>
        <authorList>
            <person name="Morimoto D."/>
            <person name="Nakagawa S."/>
            <person name="Yoshida T."/>
            <person name="Sawayama S."/>
        </authorList>
    </citation>
    <scope>NUCLEOTIDE SEQUENCE [LARGE SCALE GENOMIC DNA]</scope>
    <source>
        <strain evidence="1 2">NIES-144</strain>
    </source>
</reference>
<accession>A0A699Z4E7</accession>
<gene>
    <name evidence="1" type="ORF">HaLaN_14162</name>
</gene>
<dbReference type="EMBL" id="BLLF01001159">
    <property type="protein sequence ID" value="GFH17507.1"/>
    <property type="molecule type" value="Genomic_DNA"/>
</dbReference>